<evidence type="ECO:0000313" key="3">
    <source>
        <dbReference type="Proteomes" id="UP000250434"/>
    </source>
</evidence>
<reference evidence="2 3" key="1">
    <citation type="submission" date="2016-04" db="EMBL/GenBank/DDBJ databases">
        <title>Complete genome sequence and analysis of deep-sea sediment isolate, Amycolatopsis sp. WP1.</title>
        <authorList>
            <person name="Wang H."/>
            <person name="Chen S."/>
            <person name="Wu Q."/>
        </authorList>
    </citation>
    <scope>NUCLEOTIDE SEQUENCE [LARGE SCALE GENOMIC DNA]</scope>
    <source>
        <strain evidence="2 3">WP1</strain>
    </source>
</reference>
<protein>
    <submittedName>
        <fullName evidence="2">Uncharacterized protein</fullName>
    </submittedName>
</protein>
<feature type="region of interest" description="Disordered" evidence="1">
    <location>
        <begin position="34"/>
        <end position="91"/>
    </location>
</feature>
<dbReference type="Proteomes" id="UP000250434">
    <property type="component" value="Chromosome"/>
</dbReference>
<evidence type="ECO:0000256" key="1">
    <source>
        <dbReference type="SAM" id="MobiDB-lite"/>
    </source>
</evidence>
<keyword evidence="3" id="KW-1185">Reference proteome</keyword>
<proteinExistence type="predicted"/>
<accession>A0A344LFM4</accession>
<gene>
    <name evidence="2" type="ORF">A4R43_34020</name>
</gene>
<evidence type="ECO:0000313" key="2">
    <source>
        <dbReference type="EMBL" id="AXB46848.1"/>
    </source>
</evidence>
<dbReference type="EMBL" id="CP015163">
    <property type="protein sequence ID" value="AXB46848.1"/>
    <property type="molecule type" value="Genomic_DNA"/>
</dbReference>
<feature type="compositionally biased region" description="Low complexity" evidence="1">
    <location>
        <begin position="74"/>
        <end position="85"/>
    </location>
</feature>
<feature type="compositionally biased region" description="Basic and acidic residues" evidence="1">
    <location>
        <begin position="47"/>
        <end position="57"/>
    </location>
</feature>
<dbReference type="KEGG" id="aab:A4R43_34020"/>
<dbReference type="AlphaFoldDB" id="A0A344LFM4"/>
<sequence length="91" mass="10290">MGRRDLPVHQVHPVPLARQGLRARRVHQDLPVRQGHRVRQAHRARAAPRDHQDRRQGLPDASAVGRADGRRAEVVANPEAAPEVQVDVEEW</sequence>
<organism evidence="2 3">
    <name type="scientific">Amycolatopsis albispora</name>
    <dbReference type="NCBI Taxonomy" id="1804986"/>
    <lineage>
        <taxon>Bacteria</taxon>
        <taxon>Bacillati</taxon>
        <taxon>Actinomycetota</taxon>
        <taxon>Actinomycetes</taxon>
        <taxon>Pseudonocardiales</taxon>
        <taxon>Pseudonocardiaceae</taxon>
        <taxon>Amycolatopsis</taxon>
    </lineage>
</organism>
<name>A0A344LFM4_9PSEU</name>
<feature type="compositionally biased region" description="Basic residues" evidence="1">
    <location>
        <begin position="34"/>
        <end position="46"/>
    </location>
</feature>